<comment type="caution">
    <text evidence="1">The sequence shown here is derived from an EMBL/GenBank/DDBJ whole genome shotgun (WGS) entry which is preliminary data.</text>
</comment>
<dbReference type="Proteomes" id="UP000229370">
    <property type="component" value="Unassembled WGS sequence"/>
</dbReference>
<reference evidence="2" key="1">
    <citation type="submission" date="2017-09" db="EMBL/GenBank/DDBJ databases">
        <title>Depth-based differentiation of microbial function through sediment-hosted aquifers and enrichment of novel symbionts in the deep terrestrial subsurface.</title>
        <authorList>
            <person name="Probst A.J."/>
            <person name="Ladd B."/>
            <person name="Jarett J.K."/>
            <person name="Geller-Mcgrath D.E."/>
            <person name="Sieber C.M.K."/>
            <person name="Emerson J.B."/>
            <person name="Anantharaman K."/>
            <person name="Thomas B.C."/>
            <person name="Malmstrom R."/>
            <person name="Stieglmeier M."/>
            <person name="Klingl A."/>
            <person name="Woyke T."/>
            <person name="Ryan C.M."/>
            <person name="Banfield J.F."/>
        </authorList>
    </citation>
    <scope>NUCLEOTIDE SEQUENCE [LARGE SCALE GENOMIC DNA]</scope>
</reference>
<organism evidence="1 2">
    <name type="scientific">Candidatus Roizmanbacteria bacterium CG_4_8_14_3_um_filter_36_10</name>
    <dbReference type="NCBI Taxonomy" id="1974834"/>
    <lineage>
        <taxon>Bacteria</taxon>
        <taxon>Candidatus Roizmaniibacteriota</taxon>
    </lineage>
</organism>
<sequence length="143" mass="16738">MSQEIVRLENDLIDDRMLGQVYLPWLPEQKNINPLPLNFDLREQGELQYFLDQLVLFRETGNPVFIPPPYYDDQIVFLADVLHAKASIFYRAYYYIFSNKLRTSAPTNCFILPDETTVEHLSRMLIVFGPRLKIVPCAVVEKL</sequence>
<name>A0A2M8GN78_9BACT</name>
<dbReference type="EMBL" id="PFQK01000033">
    <property type="protein sequence ID" value="PJC82005.1"/>
    <property type="molecule type" value="Genomic_DNA"/>
</dbReference>
<gene>
    <name evidence="1" type="ORF">CO007_01815</name>
</gene>
<accession>A0A2M8GN78</accession>
<evidence type="ECO:0000313" key="1">
    <source>
        <dbReference type="EMBL" id="PJC82005.1"/>
    </source>
</evidence>
<proteinExistence type="predicted"/>
<evidence type="ECO:0000313" key="2">
    <source>
        <dbReference type="Proteomes" id="UP000229370"/>
    </source>
</evidence>
<protein>
    <submittedName>
        <fullName evidence="1">Uncharacterized protein</fullName>
    </submittedName>
</protein>
<dbReference type="AlphaFoldDB" id="A0A2M8GN78"/>